<protein>
    <recommendedName>
        <fullName evidence="1">Ribosomal RNA small subunit methyltransferase B-like ferredoxin-like domain-containing protein</fullName>
    </recommendedName>
</protein>
<keyword evidence="3" id="KW-1185">Reference proteome</keyword>
<dbReference type="EMBL" id="CAJNJA010018287">
    <property type="protein sequence ID" value="CAE7419373.1"/>
    <property type="molecule type" value="Genomic_DNA"/>
</dbReference>
<gene>
    <name evidence="2" type="ORF">SNEC2469_LOCUS11512</name>
</gene>
<dbReference type="OrthoDB" id="4418812at2759"/>
<dbReference type="Proteomes" id="UP000601435">
    <property type="component" value="Unassembled WGS sequence"/>
</dbReference>
<comment type="caution">
    <text evidence="2">The sequence shown here is derived from an EMBL/GenBank/DDBJ whole genome shotgun (WGS) entry which is preliminary data.</text>
</comment>
<evidence type="ECO:0000259" key="1">
    <source>
        <dbReference type="Pfam" id="PF22458"/>
    </source>
</evidence>
<dbReference type="InterPro" id="IPR054728">
    <property type="entry name" value="RsmB-like_ferredoxin"/>
</dbReference>
<sequence length="160" mass="18157">MGDRWRAQSQNKKLPHHVRCSFPSELFKRMEDNVGTKVAVELCEILNEPAMTFLRVNTSRISRDKVFTFLSSRSVPVEKTQNSQMGLLLTSKQNLLEVPEYKLGNSMLHCSIWALWLGSVGSVIQPQVIANDSPMRISLGLHMLQVLMAQHVKARCPLRV</sequence>
<accession>A0A812R4T6</accession>
<dbReference type="AlphaFoldDB" id="A0A812R4T6"/>
<evidence type="ECO:0000313" key="2">
    <source>
        <dbReference type="EMBL" id="CAE7419373.1"/>
    </source>
</evidence>
<reference evidence="2" key="1">
    <citation type="submission" date="2021-02" db="EMBL/GenBank/DDBJ databases">
        <authorList>
            <person name="Dougan E. K."/>
            <person name="Rhodes N."/>
            <person name="Thang M."/>
            <person name="Chan C."/>
        </authorList>
    </citation>
    <scope>NUCLEOTIDE SEQUENCE</scope>
</reference>
<proteinExistence type="predicted"/>
<name>A0A812R4T6_9DINO</name>
<feature type="domain" description="Ribosomal RNA small subunit methyltransferase B-like ferredoxin-like" evidence="1">
    <location>
        <begin position="23"/>
        <end position="93"/>
    </location>
</feature>
<dbReference type="Gene3D" id="3.30.70.1170">
    <property type="entry name" value="Sun protein, domain 3"/>
    <property type="match status" value="1"/>
</dbReference>
<dbReference type="Pfam" id="PF22458">
    <property type="entry name" value="RsmF-B_ferredox"/>
    <property type="match status" value="1"/>
</dbReference>
<organism evidence="2 3">
    <name type="scientific">Symbiodinium necroappetens</name>
    <dbReference type="NCBI Taxonomy" id="1628268"/>
    <lineage>
        <taxon>Eukaryota</taxon>
        <taxon>Sar</taxon>
        <taxon>Alveolata</taxon>
        <taxon>Dinophyceae</taxon>
        <taxon>Suessiales</taxon>
        <taxon>Symbiodiniaceae</taxon>
        <taxon>Symbiodinium</taxon>
    </lineage>
</organism>
<evidence type="ECO:0000313" key="3">
    <source>
        <dbReference type="Proteomes" id="UP000601435"/>
    </source>
</evidence>